<comment type="function">
    <text evidence="1 6">Exhibits S-adenosyl-L-methionine-dependent methyltransferase activity.</text>
</comment>
<sequence length="267" mass="28568">MADVGLTSLLVAAARAQEATRPDSLAQDQFARLFVGAAGVSWPAVWSDDLDSRPLWGRLGRYFGLRTRLVDDFVIGTPQTVLLGAGLDTRAFRLRWPADSHVFEVDRPAVLDFKHEVLASVGALPVVRRTPIPVDLRGNWSAALVDAGFRPGLPTTWVAEGVLLTLSPSLVRTVSTLSEPGSRLFHEIVATPAVAGPLYAETLAETGIDLLALFADHVPRDSAALLASLGWSVSVHTCFDFTTRYGAGPLPVPADPLAGNRWVIATA</sequence>
<dbReference type="GO" id="GO:0008168">
    <property type="term" value="F:methyltransferase activity"/>
    <property type="evidence" value="ECO:0007669"/>
    <property type="project" value="UniProtKB-KW"/>
</dbReference>
<dbReference type="EC" id="2.1.1.-" evidence="6"/>
<evidence type="ECO:0000256" key="4">
    <source>
        <dbReference type="ARBA" id="ARBA00022679"/>
    </source>
</evidence>
<name>A0ABV6MLB0_9PSEU</name>
<dbReference type="Gene3D" id="3.40.50.150">
    <property type="entry name" value="Vaccinia Virus protein VP39"/>
    <property type="match status" value="1"/>
</dbReference>
<keyword evidence="3 6" id="KW-0489">Methyltransferase</keyword>
<dbReference type="GO" id="GO:0032259">
    <property type="term" value="P:methylation"/>
    <property type="evidence" value="ECO:0007669"/>
    <property type="project" value="UniProtKB-KW"/>
</dbReference>
<evidence type="ECO:0000256" key="1">
    <source>
        <dbReference type="ARBA" id="ARBA00003907"/>
    </source>
</evidence>
<dbReference type="Proteomes" id="UP001589810">
    <property type="component" value="Unassembled WGS sequence"/>
</dbReference>
<dbReference type="Pfam" id="PF04072">
    <property type="entry name" value="LCM"/>
    <property type="match status" value="1"/>
</dbReference>
<comment type="similarity">
    <text evidence="2 6">Belongs to the UPF0677 family.</text>
</comment>
<organism evidence="7 8">
    <name type="scientific">Kutzneria chonburiensis</name>
    <dbReference type="NCBI Taxonomy" id="1483604"/>
    <lineage>
        <taxon>Bacteria</taxon>
        <taxon>Bacillati</taxon>
        <taxon>Actinomycetota</taxon>
        <taxon>Actinomycetes</taxon>
        <taxon>Pseudonocardiales</taxon>
        <taxon>Pseudonocardiaceae</taxon>
        <taxon>Kutzneria</taxon>
    </lineage>
</organism>
<keyword evidence="8" id="KW-1185">Reference proteome</keyword>
<evidence type="ECO:0000313" key="7">
    <source>
        <dbReference type="EMBL" id="MFC0541086.1"/>
    </source>
</evidence>
<dbReference type="RefSeq" id="WP_273939916.1">
    <property type="nucleotide sequence ID" value="NZ_CP097263.1"/>
</dbReference>
<proteinExistence type="inferred from homology"/>
<accession>A0ABV6MLB0</accession>
<evidence type="ECO:0000256" key="2">
    <source>
        <dbReference type="ARBA" id="ARBA00008138"/>
    </source>
</evidence>
<evidence type="ECO:0000256" key="3">
    <source>
        <dbReference type="ARBA" id="ARBA00022603"/>
    </source>
</evidence>
<keyword evidence="4 7" id="KW-0808">Transferase</keyword>
<dbReference type="InterPro" id="IPR011610">
    <property type="entry name" value="SAM_mthyl_Trfase_ML2640-like"/>
</dbReference>
<evidence type="ECO:0000256" key="5">
    <source>
        <dbReference type="ARBA" id="ARBA00022691"/>
    </source>
</evidence>
<reference evidence="7 8" key="1">
    <citation type="submission" date="2024-09" db="EMBL/GenBank/DDBJ databases">
        <authorList>
            <person name="Sun Q."/>
            <person name="Mori K."/>
        </authorList>
    </citation>
    <scope>NUCLEOTIDE SEQUENCE [LARGE SCALE GENOMIC DNA]</scope>
    <source>
        <strain evidence="7 8">TBRC 1432</strain>
    </source>
</reference>
<evidence type="ECO:0000256" key="6">
    <source>
        <dbReference type="RuleBase" id="RU362030"/>
    </source>
</evidence>
<dbReference type="EMBL" id="JBHLUD010000001">
    <property type="protein sequence ID" value="MFC0541086.1"/>
    <property type="molecule type" value="Genomic_DNA"/>
</dbReference>
<dbReference type="PANTHER" id="PTHR43619:SF2">
    <property type="entry name" value="S-ADENOSYL-L-METHIONINE-DEPENDENT METHYLTRANSFERASES SUPERFAMILY PROTEIN"/>
    <property type="match status" value="1"/>
</dbReference>
<gene>
    <name evidence="7" type="ORF">ACFFH7_06310</name>
</gene>
<dbReference type="InterPro" id="IPR029063">
    <property type="entry name" value="SAM-dependent_MTases_sf"/>
</dbReference>
<dbReference type="NCBIfam" id="TIGR00027">
    <property type="entry name" value="mthyl_TIGR00027"/>
    <property type="match status" value="1"/>
</dbReference>
<keyword evidence="5 6" id="KW-0949">S-adenosyl-L-methionine</keyword>
<dbReference type="InterPro" id="IPR007213">
    <property type="entry name" value="Ppm1/Ppm2/Tcmp"/>
</dbReference>
<comment type="caution">
    <text evidence="7">The sequence shown here is derived from an EMBL/GenBank/DDBJ whole genome shotgun (WGS) entry which is preliminary data.</text>
</comment>
<dbReference type="SUPFAM" id="SSF53335">
    <property type="entry name" value="S-adenosyl-L-methionine-dependent methyltransferases"/>
    <property type="match status" value="1"/>
</dbReference>
<protein>
    <recommendedName>
        <fullName evidence="6">S-adenosyl-L-methionine-dependent methyltransferase</fullName>
        <ecNumber evidence="6">2.1.1.-</ecNumber>
    </recommendedName>
</protein>
<dbReference type="PANTHER" id="PTHR43619">
    <property type="entry name" value="S-ADENOSYL-L-METHIONINE-DEPENDENT METHYLTRANSFERASE YKTD-RELATED"/>
    <property type="match status" value="1"/>
</dbReference>
<evidence type="ECO:0000313" key="8">
    <source>
        <dbReference type="Proteomes" id="UP001589810"/>
    </source>
</evidence>